<proteinExistence type="predicted"/>
<dbReference type="InterPro" id="IPR019734">
    <property type="entry name" value="TPR_rpt"/>
</dbReference>
<evidence type="ECO:0000313" key="4">
    <source>
        <dbReference type="Proteomes" id="UP000650466"/>
    </source>
</evidence>
<feature type="repeat" description="TPR" evidence="1">
    <location>
        <begin position="36"/>
        <end position="69"/>
    </location>
</feature>
<protein>
    <submittedName>
        <fullName evidence="3">Glycosyltransferase</fullName>
    </submittedName>
</protein>
<evidence type="ECO:0000313" key="3">
    <source>
        <dbReference type="EMBL" id="MBD0381077.1"/>
    </source>
</evidence>
<dbReference type="Gene3D" id="1.25.40.10">
    <property type="entry name" value="Tetratricopeptide repeat domain"/>
    <property type="match status" value="1"/>
</dbReference>
<accession>A0A926KNF8</accession>
<dbReference type="RefSeq" id="WP_188174885.1">
    <property type="nucleotide sequence ID" value="NZ_JACVVD010000004.1"/>
</dbReference>
<sequence>MSTSIYESIISLLKNKHFKQAEILIIPWLRQDKLDAQLWVFLGEALLQQGYGLAANRVFQRAWLLDPQASWVQKAFNSLKQVPDGDERYDIEGLLHVPKVSIAAAILSFNEEMNIGRCIEALQDAVDEIVLIDSSTDKTESIAANYDKVKIVKIDWNDSFADARNKGLQHIQSDWVVWIDADEVLASEDKSSIKEVAGLFHGASPIPALHVWHLNQVRGSVQHDFSQTRMFPMRRGLRFWGRIHEQLGTQEGIFNKDIVRRSVKIRLHHNGYEPAVLQNRNKIERNLRLLNMMIREEPNNPGHWLFYGRESIAGGFKEQAQAALHQAEQLAQSTPHFGSILEIYKLLIFLSIESKDYRQAEAYCHKALEHNLDYPDAHYLLAQVRMKQADELFRQAENSLKQSIHSLSTYRCNVTPDYQIGEWKAEVALGELAMRAGKLSNAKRIFAKHANRPELQTGLAQKLTNIEAERQRLNQIP</sequence>
<dbReference type="Gene3D" id="3.90.550.10">
    <property type="entry name" value="Spore Coat Polysaccharide Biosynthesis Protein SpsA, Chain A"/>
    <property type="match status" value="1"/>
</dbReference>
<dbReference type="InterPro" id="IPR001173">
    <property type="entry name" value="Glyco_trans_2-like"/>
</dbReference>
<dbReference type="AlphaFoldDB" id="A0A926KNF8"/>
<evidence type="ECO:0000256" key="1">
    <source>
        <dbReference type="PROSITE-ProRule" id="PRU00339"/>
    </source>
</evidence>
<keyword evidence="4" id="KW-1185">Reference proteome</keyword>
<dbReference type="SUPFAM" id="SSF48452">
    <property type="entry name" value="TPR-like"/>
    <property type="match status" value="1"/>
</dbReference>
<dbReference type="InterPro" id="IPR029044">
    <property type="entry name" value="Nucleotide-diphossugar_trans"/>
</dbReference>
<dbReference type="PANTHER" id="PTHR43630:SF2">
    <property type="entry name" value="GLYCOSYLTRANSFERASE"/>
    <property type="match status" value="1"/>
</dbReference>
<evidence type="ECO:0000259" key="2">
    <source>
        <dbReference type="Pfam" id="PF00535"/>
    </source>
</evidence>
<feature type="domain" description="Glycosyltransferase 2-like" evidence="2">
    <location>
        <begin position="106"/>
        <end position="189"/>
    </location>
</feature>
<dbReference type="SUPFAM" id="SSF53448">
    <property type="entry name" value="Nucleotide-diphospho-sugar transferases"/>
    <property type="match status" value="1"/>
</dbReference>
<gene>
    <name evidence="3" type="ORF">ICC18_13210</name>
</gene>
<name>A0A926KNF8_9BACL</name>
<dbReference type="CDD" id="cd02511">
    <property type="entry name" value="Beta4Glucosyltransferase"/>
    <property type="match status" value="1"/>
</dbReference>
<organism evidence="3 4">
    <name type="scientific">Paenibacillus sedimenti</name>
    <dbReference type="NCBI Taxonomy" id="2770274"/>
    <lineage>
        <taxon>Bacteria</taxon>
        <taxon>Bacillati</taxon>
        <taxon>Bacillota</taxon>
        <taxon>Bacilli</taxon>
        <taxon>Bacillales</taxon>
        <taxon>Paenibacillaceae</taxon>
        <taxon>Paenibacillus</taxon>
    </lineage>
</organism>
<reference evidence="3" key="1">
    <citation type="submission" date="2020-09" db="EMBL/GenBank/DDBJ databases">
        <title>Draft Genome Sequence of Paenibacillus sp. WST5.</title>
        <authorList>
            <person name="Bao Z."/>
        </authorList>
    </citation>
    <scope>NUCLEOTIDE SEQUENCE</scope>
    <source>
        <strain evidence="3">WST5</strain>
    </source>
</reference>
<dbReference type="PANTHER" id="PTHR43630">
    <property type="entry name" value="POLY-BETA-1,6-N-ACETYL-D-GLUCOSAMINE SYNTHASE"/>
    <property type="match status" value="1"/>
</dbReference>
<dbReference type="InterPro" id="IPR011990">
    <property type="entry name" value="TPR-like_helical_dom_sf"/>
</dbReference>
<dbReference type="PROSITE" id="PS50005">
    <property type="entry name" value="TPR"/>
    <property type="match status" value="1"/>
</dbReference>
<dbReference type="Pfam" id="PF00535">
    <property type="entry name" value="Glycos_transf_2"/>
    <property type="match status" value="1"/>
</dbReference>
<keyword evidence="1" id="KW-0802">TPR repeat</keyword>
<comment type="caution">
    <text evidence="3">The sequence shown here is derived from an EMBL/GenBank/DDBJ whole genome shotgun (WGS) entry which is preliminary data.</text>
</comment>
<dbReference type="Proteomes" id="UP000650466">
    <property type="component" value="Unassembled WGS sequence"/>
</dbReference>
<dbReference type="EMBL" id="JACVVD010000004">
    <property type="protein sequence ID" value="MBD0381077.1"/>
    <property type="molecule type" value="Genomic_DNA"/>
</dbReference>